<dbReference type="GeneID" id="37178599"/>
<evidence type="ECO:0000313" key="1">
    <source>
        <dbReference type="EMBL" id="RAH85930.1"/>
    </source>
</evidence>
<dbReference type="PANTHER" id="PTHR43591:SF10">
    <property type="entry name" value="ABC TRANSMEMBRANE TYPE-1 DOMAIN-CONTAINING PROTEIN-RELATED"/>
    <property type="match status" value="1"/>
</dbReference>
<sequence length="1092" mass="123912">MLTDYGSETQSLTASVTDYPMEHGRRYHKYHEGSYLYPNDEQELDRMDMQHHMLKLVNHGRLYFAPVQRPKRILDIGTGSGIWPIEIASDFPEAEITGTDLSPVQPLEVPENVHFLVDDATEEDWLWDPNYFDFIHTGHLIGSLPSYKDLLKKTHKHLKPGGYMECHEFDSRLKCDDGTMPPEDPDKFSDYALQDLMDLHHRSGQVSDPPRQFRVAHRLARWMREVGFEDVQEHRAMVPVNPWSSDPHLRKIGAWSETNLLEAVAGWSYKPLAILGWSKPEIEVFLVDVRKSIQNRNVHAYYEFYASSLLAHVDCLMSFGRHAYRHAVHPASSSSGLIDHVWISDDLLASTFRSFVKSQRRHASRVPGPLEARRRLAKRKNCALAPMTGALPPDPHLFGRGGRQHFLWNGDPAPASSPLSSPNDATHSVELDASLSPRDAVVTDQTGFVELNGLSESADDSELLPFKDILRTRLETCPSLEEVTSLINAMDINLQHEPGYSRIIFNHYFSRFALGESNAQELSLFLDHRTLNTPGAGNFPVVTKYLVQAATDSQERAVLFASILRAIRVGAIVPSELLQVIGTLQKLSDVVVATTDWPTAETQHNGPSGVMEAYQKICDVLDSTAQGGKYENLDEDTANLWLEIIWERNVLAELRLAHRILAHARHLRSTCAFWGPRFIIRWLELPDELRDEIDPSFTTLLFHRLHFNAVGATIISVTEYLVLAQKQHLLSRWHDCLTSVPTVRDIPKAEAWVDARSQIPATSSHSGLSVQQRFLLRLWVFRALNLSHAAGPTQDKKPYMIGTRHLLHNAPALPIEKGGARMLSLYQAFRTNYKKKDLVSSLLDDARELELPANGLTILALSYRTKNALNKTTRAALKALETSKVSFSDLFRDSETPYTLLLQFAPAILKIAQEIDIESPFFMERALELARTGNRSEVQLLFRIFDWHVPLKIALAKAWQPPPDPSQHALLVYEPRDKRKYPDPHAALNMINTVAVALSCSQHLTPRQSYRLVQWLYVYLVRHQAPVQPVIVRAMYHAGVVRARQMRGMFCETQFKYIMRKVQEVESPEVVRALGNPNFVWRDEGSDQVTGN</sequence>
<dbReference type="CDD" id="cd02440">
    <property type="entry name" value="AdoMet_MTases"/>
    <property type="match status" value="1"/>
</dbReference>
<reference evidence="1 2" key="1">
    <citation type="submission" date="2018-02" db="EMBL/GenBank/DDBJ databases">
        <title>The genomes of Aspergillus section Nigri reveals drivers in fungal speciation.</title>
        <authorList>
            <consortium name="DOE Joint Genome Institute"/>
            <person name="Vesth T.C."/>
            <person name="Nybo J."/>
            <person name="Theobald S."/>
            <person name="Brandl J."/>
            <person name="Frisvad J.C."/>
            <person name="Nielsen K.F."/>
            <person name="Lyhne E.K."/>
            <person name="Kogle M.E."/>
            <person name="Kuo A."/>
            <person name="Riley R."/>
            <person name="Clum A."/>
            <person name="Nolan M."/>
            <person name="Lipzen A."/>
            <person name="Salamov A."/>
            <person name="Henrissat B."/>
            <person name="Wiebenga A."/>
            <person name="De vries R.P."/>
            <person name="Grigoriev I.V."/>
            <person name="Mortensen U.H."/>
            <person name="Andersen M.R."/>
            <person name="Baker S.E."/>
        </authorList>
    </citation>
    <scope>NUCLEOTIDE SEQUENCE [LARGE SCALE GENOMIC DNA]</scope>
    <source>
        <strain evidence="1 2">CBS 114.51</strain>
    </source>
</reference>
<evidence type="ECO:0000313" key="2">
    <source>
        <dbReference type="Proteomes" id="UP000249497"/>
    </source>
</evidence>
<accession>A0A8T8XD19</accession>
<dbReference type="AlphaFoldDB" id="A0A8T8XD19"/>
<keyword evidence="2" id="KW-1185">Reference proteome</keyword>
<proteinExistence type="predicted"/>
<dbReference type="InterPro" id="IPR029063">
    <property type="entry name" value="SAM-dependent_MTases_sf"/>
</dbReference>
<dbReference type="RefSeq" id="XP_025531824.1">
    <property type="nucleotide sequence ID" value="XM_025674907.1"/>
</dbReference>
<organism evidence="1 2">
    <name type="scientific">Aspergillus japonicus CBS 114.51</name>
    <dbReference type="NCBI Taxonomy" id="1448312"/>
    <lineage>
        <taxon>Eukaryota</taxon>
        <taxon>Fungi</taxon>
        <taxon>Dikarya</taxon>
        <taxon>Ascomycota</taxon>
        <taxon>Pezizomycotina</taxon>
        <taxon>Eurotiomycetes</taxon>
        <taxon>Eurotiomycetidae</taxon>
        <taxon>Eurotiales</taxon>
        <taxon>Aspergillaceae</taxon>
        <taxon>Aspergillus</taxon>
        <taxon>Aspergillus subgen. Circumdati</taxon>
    </lineage>
</organism>
<dbReference type="Gene3D" id="3.40.50.150">
    <property type="entry name" value="Vaccinia Virus protein VP39"/>
    <property type="match status" value="1"/>
</dbReference>
<dbReference type="Proteomes" id="UP000249497">
    <property type="component" value="Unassembled WGS sequence"/>
</dbReference>
<dbReference type="SUPFAM" id="SSF53335">
    <property type="entry name" value="S-adenosyl-L-methionine-dependent methyltransferases"/>
    <property type="match status" value="1"/>
</dbReference>
<dbReference type="PANTHER" id="PTHR43591">
    <property type="entry name" value="METHYLTRANSFERASE"/>
    <property type="match status" value="1"/>
</dbReference>
<dbReference type="OrthoDB" id="2013972at2759"/>
<dbReference type="Pfam" id="PF13489">
    <property type="entry name" value="Methyltransf_23"/>
    <property type="match status" value="1"/>
</dbReference>
<dbReference type="GO" id="GO:0008168">
    <property type="term" value="F:methyltransferase activity"/>
    <property type="evidence" value="ECO:0007669"/>
    <property type="project" value="TreeGrafter"/>
</dbReference>
<name>A0A8T8XD19_ASPJA</name>
<dbReference type="EMBL" id="KZ824773">
    <property type="protein sequence ID" value="RAH85930.1"/>
    <property type="molecule type" value="Genomic_DNA"/>
</dbReference>
<gene>
    <name evidence="1" type="ORF">BO86DRAFT_415468</name>
</gene>
<protein>
    <recommendedName>
        <fullName evidence="3">TAM domain methyltransferase</fullName>
    </recommendedName>
</protein>
<evidence type="ECO:0008006" key="3">
    <source>
        <dbReference type="Google" id="ProtNLM"/>
    </source>
</evidence>